<dbReference type="PANTHER" id="PTHR45786:SF66">
    <property type="entry name" value="HOOK MOTIF PROTEIN, PUTATIVE-RELATED"/>
    <property type="match status" value="1"/>
</dbReference>
<evidence type="ECO:0000313" key="2">
    <source>
        <dbReference type="EMBL" id="MCH89762.1"/>
    </source>
</evidence>
<keyword evidence="3" id="KW-1185">Reference proteome</keyword>
<dbReference type="InterPro" id="IPR025476">
    <property type="entry name" value="Helitron_helicase-like"/>
</dbReference>
<keyword evidence="2" id="KW-0067">ATP-binding</keyword>
<organism evidence="2 3">
    <name type="scientific">Trifolium medium</name>
    <dbReference type="NCBI Taxonomy" id="97028"/>
    <lineage>
        <taxon>Eukaryota</taxon>
        <taxon>Viridiplantae</taxon>
        <taxon>Streptophyta</taxon>
        <taxon>Embryophyta</taxon>
        <taxon>Tracheophyta</taxon>
        <taxon>Spermatophyta</taxon>
        <taxon>Magnoliopsida</taxon>
        <taxon>eudicotyledons</taxon>
        <taxon>Gunneridae</taxon>
        <taxon>Pentapetalae</taxon>
        <taxon>rosids</taxon>
        <taxon>fabids</taxon>
        <taxon>Fabales</taxon>
        <taxon>Fabaceae</taxon>
        <taxon>Papilionoideae</taxon>
        <taxon>50 kb inversion clade</taxon>
        <taxon>NPAAA clade</taxon>
        <taxon>Hologalegina</taxon>
        <taxon>IRL clade</taxon>
        <taxon>Trifolieae</taxon>
        <taxon>Trifolium</taxon>
    </lineage>
</organism>
<dbReference type="GO" id="GO:0004386">
    <property type="term" value="F:helicase activity"/>
    <property type="evidence" value="ECO:0007669"/>
    <property type="project" value="UniProtKB-KW"/>
</dbReference>
<reference evidence="2 3" key="1">
    <citation type="journal article" date="2018" name="Front. Plant Sci.">
        <title>Red Clover (Trifolium pratense) and Zigzag Clover (T. medium) - A Picture of Genomic Similarities and Differences.</title>
        <authorList>
            <person name="Dluhosova J."/>
            <person name="Istvanek J."/>
            <person name="Nedelnik J."/>
            <person name="Repkova J."/>
        </authorList>
    </citation>
    <scope>NUCLEOTIDE SEQUENCE [LARGE SCALE GENOMIC DNA]</scope>
    <source>
        <strain evidence="3">cv. 10/8</strain>
        <tissue evidence="2">Leaf</tissue>
    </source>
</reference>
<comment type="caution">
    <text evidence="2">The sequence shown here is derived from an EMBL/GenBank/DDBJ whole genome shotgun (WGS) entry which is preliminary data.</text>
</comment>
<gene>
    <name evidence="2" type="ORF">A2U01_0010663</name>
</gene>
<dbReference type="EMBL" id="LXQA010016837">
    <property type="protein sequence ID" value="MCH89762.1"/>
    <property type="molecule type" value="Genomic_DNA"/>
</dbReference>
<keyword evidence="2" id="KW-0347">Helicase</keyword>
<dbReference type="PANTHER" id="PTHR45786">
    <property type="entry name" value="DNA BINDING PROTEIN-LIKE"/>
    <property type="match status" value="1"/>
</dbReference>
<name>A0A392MR91_9FABA</name>
<accession>A0A392MR91</accession>
<keyword evidence="2" id="KW-0378">Hydrolase</keyword>
<dbReference type="Proteomes" id="UP000265520">
    <property type="component" value="Unassembled WGS sequence"/>
</dbReference>
<feature type="domain" description="Helitron helicase-like" evidence="1">
    <location>
        <begin position="113"/>
        <end position="277"/>
    </location>
</feature>
<keyword evidence="2" id="KW-0547">Nucleotide-binding</keyword>
<evidence type="ECO:0000259" key="1">
    <source>
        <dbReference type="Pfam" id="PF14214"/>
    </source>
</evidence>
<protein>
    <submittedName>
        <fullName evidence="2">Helicase-like protein</fullName>
    </submittedName>
</protein>
<proteinExistence type="predicted"/>
<sequence>MARSRLMEQDITHVKLKLISERKSDGRIYNKPTVSEVAALIVGDVDSAERRDIILETQSGQLQRIDEFHPNYLSYQYPLIFPYGEDGYRTDVTHRIRPSKKGTIRTKLTIREWLAFRLQSRQLEAKTLLASRRLFQQFLVDAYTMMEADRLTWLRNNQSTLRVGKYNNLNDSRGDTSTSTTKKGKRVVLPSSFVGGKRYMDGLYFDGMAISAAVGFPDLFITFTCNPNWPEIQRCLKKDNLKPHERPDIVTRVFKIKFDQLLQDLTKKHVLGKVVACKY</sequence>
<dbReference type="Pfam" id="PF14214">
    <property type="entry name" value="Helitron_like_N"/>
    <property type="match status" value="1"/>
</dbReference>
<evidence type="ECO:0000313" key="3">
    <source>
        <dbReference type="Proteomes" id="UP000265520"/>
    </source>
</evidence>
<dbReference type="AlphaFoldDB" id="A0A392MR91"/>